<proteinExistence type="predicted"/>
<sequence>MPYPLEKLKYGLRRRLRELATPAEAYELQIAAPNYYELQPKQTLKHVDGVNVAMDKQNRLFITCDDKDSFKCVQPEQLFSISRSLIINNLKPIHRNMLFEHVLPTFKIVMFQNCLLDKPFIDSFIVPLKKQVVQLALMNFGVGMENTFKIVCNAPVFKTLRRLVIYSTFKFYHWIDALVESKSTSLESIILFTDRLNALYYMDSNKFLEFFKAQSDDFTLHIYLAKSALFDQIEELERAYFDEHFDKIICDSYKIEAVNVPKKKIKLYNNLLTWYYWLKA</sequence>
<protein>
    <submittedName>
        <fullName evidence="2">DUF3822 family protein</fullName>
    </submittedName>
</protein>
<accession>A0A7E4V8Y1</accession>
<name>A0A7E4V8Y1_PANRE</name>
<dbReference type="AlphaFoldDB" id="A0A7E4V8Y1"/>
<keyword evidence="1" id="KW-1185">Reference proteome</keyword>
<evidence type="ECO:0000313" key="2">
    <source>
        <dbReference type="WBParaSite" id="Pan_g18062.t1"/>
    </source>
</evidence>
<reference evidence="2" key="2">
    <citation type="submission" date="2020-10" db="UniProtKB">
        <authorList>
            <consortium name="WormBaseParasite"/>
        </authorList>
    </citation>
    <scope>IDENTIFICATION</scope>
</reference>
<organism evidence="1 2">
    <name type="scientific">Panagrellus redivivus</name>
    <name type="common">Microworm</name>
    <dbReference type="NCBI Taxonomy" id="6233"/>
    <lineage>
        <taxon>Eukaryota</taxon>
        <taxon>Metazoa</taxon>
        <taxon>Ecdysozoa</taxon>
        <taxon>Nematoda</taxon>
        <taxon>Chromadorea</taxon>
        <taxon>Rhabditida</taxon>
        <taxon>Tylenchina</taxon>
        <taxon>Panagrolaimomorpha</taxon>
        <taxon>Panagrolaimoidea</taxon>
        <taxon>Panagrolaimidae</taxon>
        <taxon>Panagrellus</taxon>
    </lineage>
</organism>
<evidence type="ECO:0000313" key="1">
    <source>
        <dbReference type="Proteomes" id="UP000492821"/>
    </source>
</evidence>
<dbReference type="Proteomes" id="UP000492821">
    <property type="component" value="Unassembled WGS sequence"/>
</dbReference>
<reference evidence="1" key="1">
    <citation type="journal article" date="2013" name="Genetics">
        <title>The draft genome and transcriptome of Panagrellus redivivus are shaped by the harsh demands of a free-living lifestyle.</title>
        <authorList>
            <person name="Srinivasan J."/>
            <person name="Dillman A.R."/>
            <person name="Macchietto M.G."/>
            <person name="Heikkinen L."/>
            <person name="Lakso M."/>
            <person name="Fracchia K.M."/>
            <person name="Antoshechkin I."/>
            <person name="Mortazavi A."/>
            <person name="Wong G."/>
            <person name="Sternberg P.W."/>
        </authorList>
    </citation>
    <scope>NUCLEOTIDE SEQUENCE [LARGE SCALE GENOMIC DNA]</scope>
    <source>
        <strain evidence="1">MT8872</strain>
    </source>
</reference>
<dbReference type="WBParaSite" id="Pan_g18062.t1">
    <property type="protein sequence ID" value="Pan_g18062.t1"/>
    <property type="gene ID" value="Pan_g18062"/>
</dbReference>